<evidence type="ECO:0000313" key="7">
    <source>
        <dbReference type="Proteomes" id="UP001302374"/>
    </source>
</evidence>
<dbReference type="EMBL" id="CP043839">
    <property type="protein sequence ID" value="WOF12394.1"/>
    <property type="molecule type" value="Genomic_DNA"/>
</dbReference>
<dbReference type="CDD" id="cd02966">
    <property type="entry name" value="TlpA_like_family"/>
    <property type="match status" value="1"/>
</dbReference>
<reference evidence="6 7" key="1">
    <citation type="submission" date="2019-09" db="EMBL/GenBank/DDBJ databases">
        <title>Butyricimonas paravirosa DSM 105722 (=214-4 = JCM 18677 = CCUG 65563).</title>
        <authorList>
            <person name="Le Roy T."/>
            <person name="Cani P.D."/>
        </authorList>
    </citation>
    <scope>NUCLEOTIDE SEQUENCE [LARGE SCALE GENOMIC DNA]</scope>
    <source>
        <strain evidence="6 7">DSM 105722</strain>
    </source>
</reference>
<dbReference type="InterPro" id="IPR013766">
    <property type="entry name" value="Thioredoxin_domain"/>
</dbReference>
<protein>
    <submittedName>
        <fullName evidence="6">AhpC/TSA family protein</fullName>
    </submittedName>
</protein>
<dbReference type="SUPFAM" id="SSF52833">
    <property type="entry name" value="Thioredoxin-like"/>
    <property type="match status" value="1"/>
</dbReference>
<dbReference type="PANTHER" id="PTHR42852">
    <property type="entry name" value="THIOL:DISULFIDE INTERCHANGE PROTEIN DSBE"/>
    <property type="match status" value="1"/>
</dbReference>
<evidence type="ECO:0000256" key="4">
    <source>
        <dbReference type="ARBA" id="ARBA00023284"/>
    </source>
</evidence>
<comment type="subcellular location">
    <subcellularLocation>
        <location evidence="1">Cell envelope</location>
    </subcellularLocation>
</comment>
<organism evidence="6 7">
    <name type="scientific">Butyricimonas paravirosa</name>
    <dbReference type="NCBI Taxonomy" id="1472417"/>
    <lineage>
        <taxon>Bacteria</taxon>
        <taxon>Pseudomonadati</taxon>
        <taxon>Bacteroidota</taxon>
        <taxon>Bacteroidia</taxon>
        <taxon>Bacteroidales</taxon>
        <taxon>Odoribacteraceae</taxon>
        <taxon>Butyricimonas</taxon>
    </lineage>
</organism>
<keyword evidence="3" id="KW-1015">Disulfide bond</keyword>
<keyword evidence="2" id="KW-0201">Cytochrome c-type biogenesis</keyword>
<accession>A0ABZ0FVF8</accession>
<dbReference type="PROSITE" id="PS51352">
    <property type="entry name" value="THIOREDOXIN_2"/>
    <property type="match status" value="1"/>
</dbReference>
<dbReference type="InterPro" id="IPR036249">
    <property type="entry name" value="Thioredoxin-like_sf"/>
</dbReference>
<name>A0ABZ0FVF8_9BACT</name>
<gene>
    <name evidence="6" type="ORF">F1644_09010</name>
</gene>
<dbReference type="InterPro" id="IPR000866">
    <property type="entry name" value="AhpC/TSA"/>
</dbReference>
<dbReference type="Gene3D" id="3.40.30.10">
    <property type="entry name" value="Glutaredoxin"/>
    <property type="match status" value="1"/>
</dbReference>
<proteinExistence type="predicted"/>
<dbReference type="Proteomes" id="UP001302374">
    <property type="component" value="Chromosome"/>
</dbReference>
<evidence type="ECO:0000313" key="6">
    <source>
        <dbReference type="EMBL" id="WOF12394.1"/>
    </source>
</evidence>
<sequence>MELCNKIFIKTLMMKNFIIYIALFLTFGYAGCGKPACVIQGKIESKWNGKTVYLQIIEEENMRPQSIDSTIINQGEFKFAQTSVSPQTALLSIIEQGKPAWTTQFILEEGNIKITSDSQGNTLIAGTPNNELLQQHFNRWYIPYNKMRQSSEEMYRLEQAGQLTRNTLDSLDKNSQSYMREMRLLSLEFVKENINNPAGKSLLMEIMGLPDRLLVDVVEKADSISLRHPLMQQISKRINTYKAVAVGKIFQDVIAVNMQDQPSRLSDYAGKGKYVLIDFWASWCKPCCIEMPELKQLYHQYKEKGLEIVSISIDQDKDAWQKKIKELQMNWPQMIDENKEASKTYVVGAIPHTILLDPTGGILAKDLRGKELEEKIAQYLK</sequence>
<evidence type="ECO:0000256" key="1">
    <source>
        <dbReference type="ARBA" id="ARBA00004196"/>
    </source>
</evidence>
<keyword evidence="7" id="KW-1185">Reference proteome</keyword>
<evidence type="ECO:0000259" key="5">
    <source>
        <dbReference type="PROSITE" id="PS51352"/>
    </source>
</evidence>
<dbReference type="Pfam" id="PF14289">
    <property type="entry name" value="DUF4369"/>
    <property type="match status" value="1"/>
</dbReference>
<evidence type="ECO:0000256" key="3">
    <source>
        <dbReference type="ARBA" id="ARBA00023157"/>
    </source>
</evidence>
<keyword evidence="4" id="KW-0676">Redox-active center</keyword>
<dbReference type="InterPro" id="IPR025380">
    <property type="entry name" value="DUF4369"/>
</dbReference>
<dbReference type="Pfam" id="PF00578">
    <property type="entry name" value="AhpC-TSA"/>
    <property type="match status" value="1"/>
</dbReference>
<feature type="domain" description="Thioredoxin" evidence="5">
    <location>
        <begin position="244"/>
        <end position="381"/>
    </location>
</feature>
<evidence type="ECO:0000256" key="2">
    <source>
        <dbReference type="ARBA" id="ARBA00022748"/>
    </source>
</evidence>
<dbReference type="PANTHER" id="PTHR42852:SF6">
    <property type="entry name" value="THIOL:DISULFIDE INTERCHANGE PROTEIN DSBE"/>
    <property type="match status" value="1"/>
</dbReference>
<dbReference type="InterPro" id="IPR050553">
    <property type="entry name" value="Thioredoxin_ResA/DsbE_sf"/>
</dbReference>